<reference evidence="1" key="1">
    <citation type="submission" date="2020-02" db="EMBL/GenBank/DDBJ databases">
        <authorList>
            <person name="Meier V. D."/>
        </authorList>
    </citation>
    <scope>NUCLEOTIDE SEQUENCE</scope>
    <source>
        <strain evidence="1">AVDCRST_MAG43</strain>
    </source>
</reference>
<gene>
    <name evidence="1" type="ORF">AVDCRST_MAG43-130</name>
</gene>
<proteinExistence type="predicted"/>
<dbReference type="EMBL" id="CADCWI010000011">
    <property type="protein sequence ID" value="CAA9541508.1"/>
    <property type="molecule type" value="Genomic_DNA"/>
</dbReference>
<accession>A0A6J4U877</accession>
<organism evidence="1">
    <name type="scientific">uncultured Thermomicrobiales bacterium</name>
    <dbReference type="NCBI Taxonomy" id="1645740"/>
    <lineage>
        <taxon>Bacteria</taxon>
        <taxon>Pseudomonadati</taxon>
        <taxon>Thermomicrobiota</taxon>
        <taxon>Thermomicrobia</taxon>
        <taxon>Thermomicrobiales</taxon>
        <taxon>environmental samples</taxon>
    </lineage>
</organism>
<evidence type="ECO:0000313" key="1">
    <source>
        <dbReference type="EMBL" id="CAA9541508.1"/>
    </source>
</evidence>
<protein>
    <submittedName>
        <fullName evidence="1">Uncharacterized protein</fullName>
    </submittedName>
</protein>
<dbReference type="AlphaFoldDB" id="A0A6J4U877"/>
<sequence>MSRLPAHRRRRLGIAGPLGAGLWTNWIDPIAVPMIVAWSLNVVERSIHESFT</sequence>
<name>A0A6J4U877_9BACT</name>